<proteinExistence type="predicted"/>
<dbReference type="EMBL" id="JAUSVS010000005">
    <property type="protein sequence ID" value="MDQ0464943.1"/>
    <property type="molecule type" value="Genomic_DNA"/>
</dbReference>
<organism evidence="2 3">
    <name type="scientific">Caulobacter ginsengisoli</name>
    <dbReference type="NCBI Taxonomy" id="400775"/>
    <lineage>
        <taxon>Bacteria</taxon>
        <taxon>Pseudomonadati</taxon>
        <taxon>Pseudomonadota</taxon>
        <taxon>Alphaproteobacteria</taxon>
        <taxon>Caulobacterales</taxon>
        <taxon>Caulobacteraceae</taxon>
        <taxon>Caulobacter</taxon>
    </lineage>
</organism>
<accession>A0ABU0ISF7</accession>
<keyword evidence="3" id="KW-1185">Reference proteome</keyword>
<name>A0ABU0ISF7_9CAUL</name>
<comment type="caution">
    <text evidence="2">The sequence shown here is derived from an EMBL/GenBank/DDBJ whole genome shotgun (WGS) entry which is preliminary data.</text>
</comment>
<protein>
    <submittedName>
        <fullName evidence="2">Uncharacterized protein</fullName>
    </submittedName>
</protein>
<gene>
    <name evidence="2" type="ORF">QO010_002727</name>
</gene>
<sequence length="161" mass="17290">MKRLFALFAALLLFPAMAAAAPAGGPPEDTVFVFMSTMTGALPAQGYVELPKTAPVDSRITLWTATVARADDSVAGHKGFLMLFQMTFDCRTRMHRWEGGIVLDAADAIIGRKGPDDWETIEPKSVNELALKTACGESDPPDELYVGVPAVRADAASRSFD</sequence>
<feature type="signal peptide" evidence="1">
    <location>
        <begin position="1"/>
        <end position="18"/>
    </location>
</feature>
<evidence type="ECO:0000313" key="2">
    <source>
        <dbReference type="EMBL" id="MDQ0464943.1"/>
    </source>
</evidence>
<dbReference type="Proteomes" id="UP001228905">
    <property type="component" value="Unassembled WGS sequence"/>
</dbReference>
<reference evidence="2 3" key="1">
    <citation type="submission" date="2023-07" db="EMBL/GenBank/DDBJ databases">
        <title>Genomic Encyclopedia of Type Strains, Phase IV (KMG-IV): sequencing the most valuable type-strain genomes for metagenomic binning, comparative biology and taxonomic classification.</title>
        <authorList>
            <person name="Goeker M."/>
        </authorList>
    </citation>
    <scope>NUCLEOTIDE SEQUENCE [LARGE SCALE GENOMIC DNA]</scope>
    <source>
        <strain evidence="2 3">DSM 18695</strain>
    </source>
</reference>
<keyword evidence="1" id="KW-0732">Signal</keyword>
<evidence type="ECO:0000313" key="3">
    <source>
        <dbReference type="Proteomes" id="UP001228905"/>
    </source>
</evidence>
<feature type="chain" id="PRO_5045095174" evidence="1">
    <location>
        <begin position="19"/>
        <end position="161"/>
    </location>
</feature>
<dbReference type="RefSeq" id="WP_307349967.1">
    <property type="nucleotide sequence ID" value="NZ_JAUSVS010000005.1"/>
</dbReference>
<evidence type="ECO:0000256" key="1">
    <source>
        <dbReference type="SAM" id="SignalP"/>
    </source>
</evidence>